<keyword evidence="2" id="KW-1185">Reference proteome</keyword>
<protein>
    <submittedName>
        <fullName evidence="1">Uncharacterized protein</fullName>
    </submittedName>
</protein>
<proteinExistence type="predicted"/>
<dbReference type="AlphaFoldDB" id="A0A367YSX1"/>
<organism evidence="1 2">
    <name type="scientific">Desertihabitans brevis</name>
    <dbReference type="NCBI Taxonomy" id="2268447"/>
    <lineage>
        <taxon>Bacteria</taxon>
        <taxon>Bacillati</taxon>
        <taxon>Actinomycetota</taxon>
        <taxon>Actinomycetes</taxon>
        <taxon>Propionibacteriales</taxon>
        <taxon>Propionibacteriaceae</taxon>
        <taxon>Desertihabitans</taxon>
    </lineage>
</organism>
<evidence type="ECO:0000313" key="2">
    <source>
        <dbReference type="Proteomes" id="UP000252770"/>
    </source>
</evidence>
<accession>A0A367YSX1</accession>
<comment type="caution">
    <text evidence="1">The sequence shown here is derived from an EMBL/GenBank/DDBJ whole genome shotgun (WGS) entry which is preliminary data.</text>
</comment>
<dbReference type="EMBL" id="QOUI01000010">
    <property type="protein sequence ID" value="RCK68649.1"/>
    <property type="molecule type" value="Genomic_DNA"/>
</dbReference>
<name>A0A367YSX1_9ACTN</name>
<reference evidence="1 2" key="1">
    <citation type="submission" date="2018-07" db="EMBL/GenBank/DDBJ databases">
        <title>Desertimonas flava gen. nov. sp. nov.</title>
        <authorList>
            <person name="Liu S."/>
        </authorList>
    </citation>
    <scope>NUCLEOTIDE SEQUENCE [LARGE SCALE GENOMIC DNA]</scope>
    <source>
        <strain evidence="1 2">16Sb5-5</strain>
    </source>
</reference>
<sequence>MSMRLTDYDPLFPLNSGSTAPAVYVEACLTAAPDGATSAPIGLSPWAGVTTDGQQVAARQPITEMSTYPIATTIALDQCIGGWMVIGPEESTVTEVLYTSLENGNASWALEN</sequence>
<dbReference type="Proteomes" id="UP000252770">
    <property type="component" value="Unassembled WGS sequence"/>
</dbReference>
<gene>
    <name evidence="1" type="ORF">DT076_15620</name>
</gene>
<evidence type="ECO:0000313" key="1">
    <source>
        <dbReference type="EMBL" id="RCK68649.1"/>
    </source>
</evidence>